<dbReference type="AlphaFoldDB" id="A0A2W1NBF9"/>
<evidence type="ECO:0000313" key="1">
    <source>
        <dbReference type="EMBL" id="PZE21030.1"/>
    </source>
</evidence>
<proteinExistence type="predicted"/>
<dbReference type="Pfam" id="PF24704">
    <property type="entry name" value="DUF7667"/>
    <property type="match status" value="1"/>
</dbReference>
<dbReference type="Proteomes" id="UP000214746">
    <property type="component" value="Unassembled WGS sequence"/>
</dbReference>
<dbReference type="EMBL" id="NHRJ02000004">
    <property type="protein sequence ID" value="PZE21030.1"/>
    <property type="molecule type" value="Genomic_DNA"/>
</dbReference>
<name>A0A2W1NBF9_PAEXE</name>
<sequence length="85" mass="9840">MLSVHWRLAELWTIQQKRALSEDEQSEMNACLHYNAVFARKLAGLYNQSLLASMSKDTEWQHDICAQIDKLQKQGGVNAEFLDSW</sequence>
<dbReference type="RefSeq" id="WP_089199886.1">
    <property type="nucleotide sequence ID" value="NZ_NHRJ02000004.1"/>
</dbReference>
<gene>
    <name evidence="1" type="ORF">CBW46_010130</name>
</gene>
<evidence type="ECO:0000313" key="2">
    <source>
        <dbReference type="Proteomes" id="UP000214746"/>
    </source>
</evidence>
<dbReference type="OrthoDB" id="2969567at2"/>
<accession>A0A2W1NBF9</accession>
<organism evidence="1 2">
    <name type="scientific">Paenibacillus xerothermodurans</name>
    <dbReference type="NCBI Taxonomy" id="1977292"/>
    <lineage>
        <taxon>Bacteria</taxon>
        <taxon>Bacillati</taxon>
        <taxon>Bacillota</taxon>
        <taxon>Bacilli</taxon>
        <taxon>Bacillales</taxon>
        <taxon>Paenibacillaceae</taxon>
        <taxon>Paenibacillus</taxon>
    </lineage>
</organism>
<comment type="caution">
    <text evidence="1">The sequence shown here is derived from an EMBL/GenBank/DDBJ whole genome shotgun (WGS) entry which is preliminary data.</text>
</comment>
<protein>
    <submittedName>
        <fullName evidence="1">Uncharacterized protein</fullName>
    </submittedName>
</protein>
<reference evidence="1" key="1">
    <citation type="submission" date="2018-06" db="EMBL/GenBank/DDBJ databases">
        <title>Paenibacillus xerothermodurans sp. nov. an extremely dry heat resistant spore forming bacterium isolated from the soil of Cape Canaveral, Florida.</title>
        <authorList>
            <person name="Seuylemezian A."/>
            <person name="Kaur N."/>
            <person name="Patil P."/>
            <person name="Patil P."/>
            <person name="Mayilraj S."/>
            <person name="Vaishampayan P."/>
        </authorList>
    </citation>
    <scope>NUCLEOTIDE SEQUENCE [LARGE SCALE GENOMIC DNA]</scope>
    <source>
        <strain evidence="1">ATCC 27380</strain>
    </source>
</reference>
<dbReference type="InterPro" id="IPR056084">
    <property type="entry name" value="DUF7667"/>
</dbReference>
<keyword evidence="2" id="KW-1185">Reference proteome</keyword>